<gene>
    <name evidence="1" type="ORF">BOTCAL_0274g00110</name>
</gene>
<name>A0A4Y8CVN9_9HELO</name>
<dbReference type="Proteomes" id="UP000297299">
    <property type="component" value="Unassembled WGS sequence"/>
</dbReference>
<organism evidence="1 2">
    <name type="scientific">Botryotinia calthae</name>
    <dbReference type="NCBI Taxonomy" id="38488"/>
    <lineage>
        <taxon>Eukaryota</taxon>
        <taxon>Fungi</taxon>
        <taxon>Dikarya</taxon>
        <taxon>Ascomycota</taxon>
        <taxon>Pezizomycotina</taxon>
        <taxon>Leotiomycetes</taxon>
        <taxon>Helotiales</taxon>
        <taxon>Sclerotiniaceae</taxon>
        <taxon>Botryotinia</taxon>
    </lineage>
</organism>
<dbReference type="OrthoDB" id="3526285at2759"/>
<dbReference type="AlphaFoldDB" id="A0A4Y8CVN9"/>
<dbReference type="EMBL" id="PHWZ01000273">
    <property type="protein sequence ID" value="TEY50712.1"/>
    <property type="molecule type" value="Genomic_DNA"/>
</dbReference>
<accession>A0A4Y8CVN9</accession>
<proteinExistence type="predicted"/>
<reference evidence="1 2" key="1">
    <citation type="submission" date="2017-11" db="EMBL/GenBank/DDBJ databases">
        <title>Comparative genomics of Botrytis spp.</title>
        <authorList>
            <person name="Valero-Jimenez C.A."/>
            <person name="Tapia P."/>
            <person name="Veloso J."/>
            <person name="Silva-Moreno E."/>
            <person name="Staats M."/>
            <person name="Valdes J.H."/>
            <person name="Van Kan J.A.L."/>
        </authorList>
    </citation>
    <scope>NUCLEOTIDE SEQUENCE [LARGE SCALE GENOMIC DNA]</scope>
    <source>
        <strain evidence="1 2">MUCL2830</strain>
    </source>
</reference>
<evidence type="ECO:0000313" key="1">
    <source>
        <dbReference type="EMBL" id="TEY50712.1"/>
    </source>
</evidence>
<evidence type="ECO:0000313" key="2">
    <source>
        <dbReference type="Proteomes" id="UP000297299"/>
    </source>
</evidence>
<keyword evidence="2" id="KW-1185">Reference proteome</keyword>
<protein>
    <submittedName>
        <fullName evidence="1">Uncharacterized protein</fullName>
    </submittedName>
</protein>
<comment type="caution">
    <text evidence="1">The sequence shown here is derived from an EMBL/GenBank/DDBJ whole genome shotgun (WGS) entry which is preliminary data.</text>
</comment>
<sequence length="177" mass="19572">MCRYIHVYYKLCPHTHSKYTPISVCPRVKESQKVCSWETARLGIGINTGLSQVVEEKGACDECSRSARKARERVREQLVGMGIRQGRSGEGKRKGVESAVAGIEGPVGGPKIQHKTHIPEDVEIINPEISIDPAHGALTPPYPLLKTRSKDRYDGREHHCSSSLDIPAGWCDLGLEM</sequence>